<dbReference type="Proteomes" id="UP000054600">
    <property type="component" value="Unassembled WGS sequence"/>
</dbReference>
<keyword evidence="3" id="KW-0560">Oxidoreductase</keyword>
<keyword evidence="1" id="KW-0479">Metal-binding</keyword>
<sequence>MLHIDKEQIDFFQEHGYLIIEKFMDLPLVEQVAQSFPLIFNGFFETTIPPDEWRWAEGRDPDDVTRMIWNAWKSNTTIASLALHEKIGYFCAQLAGWSGTRLNQDGCLWKPPGANGLEFHQDIQYTQWIVPNEMITCWVALDQTFKNSGTLEYAKGSHKWPLIEHKAECFHDPDDHQSSIKNLAAQLGKPLEIISVEVPAGGAAFHHSRLWHGSGKNTTTTDRRAIALHCMPDIAQFHPTNHAFAQGRFRKFNDTSMEESFYPVLWNQEGKRSDFIETYLKSVSVRPDYKSHFFKKRCAL</sequence>
<evidence type="ECO:0000313" key="4">
    <source>
        <dbReference type="Proteomes" id="UP000054600"/>
    </source>
</evidence>
<evidence type="ECO:0000256" key="2">
    <source>
        <dbReference type="ARBA" id="ARBA00023004"/>
    </source>
</evidence>
<keyword evidence="2" id="KW-0408">Iron</keyword>
<proteinExistence type="predicted"/>
<dbReference type="GO" id="GO:0016706">
    <property type="term" value="F:2-oxoglutarate-dependent dioxygenase activity"/>
    <property type="evidence" value="ECO:0007669"/>
    <property type="project" value="UniProtKB-ARBA"/>
</dbReference>
<dbReference type="Pfam" id="PF05721">
    <property type="entry name" value="PhyH"/>
    <property type="match status" value="1"/>
</dbReference>
<dbReference type="RefSeq" id="WP_018578039.1">
    <property type="nucleotide sequence ID" value="NZ_KB892416.1"/>
</dbReference>
<accession>A0A0W0YKK6</accession>
<dbReference type="OrthoDB" id="9791262at2"/>
<comment type="caution">
    <text evidence="3">The sequence shown here is derived from an EMBL/GenBank/DDBJ whole genome shotgun (WGS) entry which is preliminary data.</text>
</comment>
<dbReference type="InterPro" id="IPR008775">
    <property type="entry name" value="Phytyl_CoA_dOase-like"/>
</dbReference>
<reference evidence="3 4" key="1">
    <citation type="submission" date="2015-11" db="EMBL/GenBank/DDBJ databases">
        <title>Genomic analysis of 38 Legionella species identifies large and diverse effector repertoires.</title>
        <authorList>
            <person name="Burstein D."/>
            <person name="Amaro F."/>
            <person name="Zusman T."/>
            <person name="Lifshitz Z."/>
            <person name="Cohen O."/>
            <person name="Gilbert J.A."/>
            <person name="Pupko T."/>
            <person name="Shuman H.A."/>
            <person name="Segal G."/>
        </authorList>
    </citation>
    <scope>NUCLEOTIDE SEQUENCE [LARGE SCALE GENOMIC DNA]</scope>
    <source>
        <strain evidence="3 4">ATCC 49655</strain>
    </source>
</reference>
<dbReference type="Gene3D" id="2.60.120.620">
    <property type="entry name" value="q2cbj1_9rhob like domain"/>
    <property type="match status" value="1"/>
</dbReference>
<keyword evidence="3" id="KW-0223">Dioxygenase</keyword>
<dbReference type="STRING" id="1122169.Lsha_2572"/>
<dbReference type="PANTHER" id="PTHR20883:SF15">
    <property type="entry name" value="PHYTANOYL-COA DIOXYGENASE DOMAIN-CONTAINING PROTEIN 1"/>
    <property type="match status" value="1"/>
</dbReference>
<evidence type="ECO:0000313" key="3">
    <source>
        <dbReference type="EMBL" id="KTD57421.1"/>
    </source>
</evidence>
<gene>
    <name evidence="3" type="ORF">Lsha_2572</name>
</gene>
<dbReference type="PANTHER" id="PTHR20883">
    <property type="entry name" value="PHYTANOYL-COA DIOXYGENASE DOMAIN CONTAINING 1"/>
    <property type="match status" value="1"/>
</dbReference>
<dbReference type="PATRIC" id="fig|1122169.6.peg.2968"/>
<evidence type="ECO:0000256" key="1">
    <source>
        <dbReference type="ARBA" id="ARBA00022723"/>
    </source>
</evidence>
<keyword evidence="4" id="KW-1185">Reference proteome</keyword>
<dbReference type="SUPFAM" id="SSF51197">
    <property type="entry name" value="Clavaminate synthase-like"/>
    <property type="match status" value="1"/>
</dbReference>
<organism evidence="3 4">
    <name type="scientific">Legionella shakespearei DSM 23087</name>
    <dbReference type="NCBI Taxonomy" id="1122169"/>
    <lineage>
        <taxon>Bacteria</taxon>
        <taxon>Pseudomonadati</taxon>
        <taxon>Pseudomonadota</taxon>
        <taxon>Gammaproteobacteria</taxon>
        <taxon>Legionellales</taxon>
        <taxon>Legionellaceae</taxon>
        <taxon>Legionella</taxon>
    </lineage>
</organism>
<dbReference type="GO" id="GO:0005506">
    <property type="term" value="F:iron ion binding"/>
    <property type="evidence" value="ECO:0007669"/>
    <property type="project" value="UniProtKB-ARBA"/>
</dbReference>
<dbReference type="EMBL" id="LNYW01000067">
    <property type="protein sequence ID" value="KTD57421.1"/>
    <property type="molecule type" value="Genomic_DNA"/>
</dbReference>
<protein>
    <submittedName>
        <fullName evidence="3">Phytanoyl-CoA dioxygenase (PhyH)</fullName>
    </submittedName>
</protein>
<name>A0A0W0YKK6_9GAMM</name>
<dbReference type="AlphaFoldDB" id="A0A0W0YKK6"/>
<dbReference type="eggNOG" id="COG5285">
    <property type="taxonomic scope" value="Bacteria"/>
</dbReference>